<reference evidence="3 4" key="1">
    <citation type="submission" date="2021-07" db="EMBL/GenBank/DDBJ databases">
        <title>The Aristolochia fimbriata genome: insights into angiosperm evolution, floral development and chemical biosynthesis.</title>
        <authorList>
            <person name="Jiao Y."/>
        </authorList>
    </citation>
    <scope>NUCLEOTIDE SEQUENCE [LARGE SCALE GENOMIC DNA]</scope>
    <source>
        <strain evidence="3">IBCAS-2021</strain>
        <tissue evidence="3">Leaf</tissue>
    </source>
</reference>
<dbReference type="Gene3D" id="3.30.559.10">
    <property type="entry name" value="Chloramphenicol acetyltransferase-like domain"/>
    <property type="match status" value="2"/>
</dbReference>
<keyword evidence="2" id="KW-0808">Transferase</keyword>
<protein>
    <submittedName>
        <fullName evidence="3">Uncharacterized protein</fullName>
    </submittedName>
</protein>
<proteinExistence type="inferred from homology"/>
<keyword evidence="4" id="KW-1185">Reference proteome</keyword>
<dbReference type="Pfam" id="PF02458">
    <property type="entry name" value="Transferase"/>
    <property type="match status" value="1"/>
</dbReference>
<evidence type="ECO:0000256" key="1">
    <source>
        <dbReference type="ARBA" id="ARBA00009861"/>
    </source>
</evidence>
<name>A0AAV7EKW2_ARIFI</name>
<dbReference type="AlphaFoldDB" id="A0AAV7EKW2"/>
<evidence type="ECO:0000256" key="2">
    <source>
        <dbReference type="ARBA" id="ARBA00022679"/>
    </source>
</evidence>
<dbReference type="InterPro" id="IPR023213">
    <property type="entry name" value="CAT-like_dom_sf"/>
</dbReference>
<comment type="similarity">
    <text evidence="1">Belongs to the plant acyltransferase family.</text>
</comment>
<dbReference type="GO" id="GO:0016740">
    <property type="term" value="F:transferase activity"/>
    <property type="evidence" value="ECO:0007669"/>
    <property type="project" value="UniProtKB-KW"/>
</dbReference>
<dbReference type="SUPFAM" id="SSF52777">
    <property type="entry name" value="CoA-dependent acyltransferases"/>
    <property type="match status" value="1"/>
</dbReference>
<dbReference type="Proteomes" id="UP000825729">
    <property type="component" value="Unassembled WGS sequence"/>
</dbReference>
<evidence type="ECO:0000313" key="3">
    <source>
        <dbReference type="EMBL" id="KAG9449482.1"/>
    </source>
</evidence>
<evidence type="ECO:0000313" key="4">
    <source>
        <dbReference type="Proteomes" id="UP000825729"/>
    </source>
</evidence>
<dbReference type="PANTHER" id="PTHR31147">
    <property type="entry name" value="ACYL TRANSFERASE 4"/>
    <property type="match status" value="1"/>
</dbReference>
<organism evidence="3 4">
    <name type="scientific">Aristolochia fimbriata</name>
    <name type="common">White veined hardy Dutchman's pipe vine</name>
    <dbReference type="NCBI Taxonomy" id="158543"/>
    <lineage>
        <taxon>Eukaryota</taxon>
        <taxon>Viridiplantae</taxon>
        <taxon>Streptophyta</taxon>
        <taxon>Embryophyta</taxon>
        <taxon>Tracheophyta</taxon>
        <taxon>Spermatophyta</taxon>
        <taxon>Magnoliopsida</taxon>
        <taxon>Magnoliidae</taxon>
        <taxon>Piperales</taxon>
        <taxon>Aristolochiaceae</taxon>
        <taxon>Aristolochia</taxon>
    </lineage>
</organism>
<gene>
    <name evidence="3" type="ORF">H6P81_009447</name>
</gene>
<comment type="caution">
    <text evidence="3">The sequence shown here is derived from an EMBL/GenBank/DDBJ whole genome shotgun (WGS) entry which is preliminary data.</text>
</comment>
<accession>A0AAV7EKW2</accession>
<dbReference type="PANTHER" id="PTHR31147:SF66">
    <property type="entry name" value="OS05G0315700 PROTEIN"/>
    <property type="match status" value="1"/>
</dbReference>
<dbReference type="EMBL" id="JAINDJ010000004">
    <property type="protein sequence ID" value="KAG9449482.1"/>
    <property type="molecule type" value="Genomic_DNA"/>
</dbReference>
<dbReference type="InterPro" id="IPR050898">
    <property type="entry name" value="Plant_acyltransferase"/>
</dbReference>
<sequence>MSNVSTTVLKFSVRRQEPTLVPPAESTPHEFKPLSDIDDQESLRHQTPIVQFYATNPSSMNGRDPARVIREALAKLLVFYYPFAGRIREGKNRKLIVETTGDGVVFVEADADVGLHEFGDVQPPCPCIEDLLFDVPGSAAVVGGPLLLIQVTRLRCGGFVVGVRMNHAVCDGAGIGQFMVGLGELARGLEVPSVVPVWKRELLNARVPPRPTWPHPEYEEGTASLVADAGDGKVERCFFFGEKEMETLRSSLPERLRDCDRYDLLAATLWRARTTALRAPAEEQVKLLCVVNARTRYCPPLPVGFYGNAIGLPAVVSTAEELVRAEVGDVVEMVRRARESVTDEYMRSTADAIVARGRPCASTAGTYHVSDLTGHGFGNVDFGWGPPVYAGIARVGTNPGVASFYIAYRTTRGENGLLVPAVLPAAAMDRFHEQLRAVTGGSQVDKSRTASV</sequence>